<evidence type="ECO:0000256" key="3">
    <source>
        <dbReference type="ARBA" id="ARBA00022729"/>
    </source>
</evidence>
<dbReference type="Proteomes" id="UP001597079">
    <property type="component" value="Unassembled WGS sequence"/>
</dbReference>
<reference evidence="11" key="1">
    <citation type="journal article" date="2019" name="Int. J. Syst. Evol. Microbiol.">
        <title>The Global Catalogue of Microorganisms (GCM) 10K type strain sequencing project: providing services to taxonomists for standard genome sequencing and annotation.</title>
        <authorList>
            <consortium name="The Broad Institute Genomics Platform"/>
            <consortium name="The Broad Institute Genome Sequencing Center for Infectious Disease"/>
            <person name="Wu L."/>
            <person name="Ma J."/>
        </authorList>
    </citation>
    <scope>NUCLEOTIDE SEQUENCE [LARGE SCALE GENOMIC DNA]</scope>
    <source>
        <strain evidence="11">CGMCC 1.12286</strain>
    </source>
</reference>
<dbReference type="CDD" id="cd00118">
    <property type="entry name" value="LysM"/>
    <property type="match status" value="2"/>
</dbReference>
<evidence type="ECO:0000313" key="10">
    <source>
        <dbReference type="EMBL" id="MFD1673208.1"/>
    </source>
</evidence>
<accession>A0ABW4JCX4</accession>
<dbReference type="PROSITE" id="PS51782">
    <property type="entry name" value="LYSM"/>
    <property type="match status" value="2"/>
</dbReference>
<dbReference type="RefSeq" id="WP_377940555.1">
    <property type="nucleotide sequence ID" value="NZ_JBHUCX010000002.1"/>
</dbReference>
<evidence type="ECO:0000256" key="1">
    <source>
        <dbReference type="ARBA" id="ARBA00007074"/>
    </source>
</evidence>
<dbReference type="SUPFAM" id="SSF54001">
    <property type="entry name" value="Cysteine proteinases"/>
    <property type="match status" value="1"/>
</dbReference>
<feature type="chain" id="PRO_5046676039" evidence="7">
    <location>
        <begin position="25"/>
        <end position="280"/>
    </location>
</feature>
<dbReference type="PANTHER" id="PTHR47053">
    <property type="entry name" value="MUREIN DD-ENDOPEPTIDASE MEPH-RELATED"/>
    <property type="match status" value="1"/>
</dbReference>
<evidence type="ECO:0000256" key="4">
    <source>
        <dbReference type="ARBA" id="ARBA00022737"/>
    </source>
</evidence>
<name>A0ABW4JCX4_9BACL</name>
<dbReference type="EMBL" id="JBHUCX010000002">
    <property type="protein sequence ID" value="MFD1673208.1"/>
    <property type="molecule type" value="Genomic_DNA"/>
</dbReference>
<dbReference type="InterPro" id="IPR018392">
    <property type="entry name" value="LysM"/>
</dbReference>
<dbReference type="PROSITE" id="PS51935">
    <property type="entry name" value="NLPC_P60"/>
    <property type="match status" value="1"/>
</dbReference>
<dbReference type="InterPro" id="IPR038765">
    <property type="entry name" value="Papain-like_cys_pep_sf"/>
</dbReference>
<dbReference type="Pfam" id="PF00877">
    <property type="entry name" value="NLPC_P60"/>
    <property type="match status" value="1"/>
</dbReference>
<evidence type="ECO:0000313" key="11">
    <source>
        <dbReference type="Proteomes" id="UP001597079"/>
    </source>
</evidence>
<feature type="signal peptide" evidence="7">
    <location>
        <begin position="1"/>
        <end position="24"/>
    </location>
</feature>
<feature type="domain" description="LysM" evidence="8">
    <location>
        <begin position="95"/>
        <end position="139"/>
    </location>
</feature>
<keyword evidence="2" id="KW-0645">Protease</keyword>
<evidence type="ECO:0000256" key="7">
    <source>
        <dbReference type="SAM" id="SignalP"/>
    </source>
</evidence>
<dbReference type="InterPro" id="IPR051202">
    <property type="entry name" value="Peptidase_C40"/>
</dbReference>
<keyword evidence="3 7" id="KW-0732">Signal</keyword>
<dbReference type="InterPro" id="IPR036779">
    <property type="entry name" value="LysM_dom_sf"/>
</dbReference>
<comment type="caution">
    <text evidence="10">The sequence shown here is derived from an EMBL/GenBank/DDBJ whole genome shotgun (WGS) entry which is preliminary data.</text>
</comment>
<evidence type="ECO:0000259" key="9">
    <source>
        <dbReference type="PROSITE" id="PS51935"/>
    </source>
</evidence>
<comment type="similarity">
    <text evidence="1">Belongs to the peptidase C40 family.</text>
</comment>
<keyword evidence="5" id="KW-0378">Hydrolase</keyword>
<dbReference type="Gene3D" id="3.90.1720.10">
    <property type="entry name" value="endopeptidase domain like (from Nostoc punctiforme)"/>
    <property type="match status" value="1"/>
</dbReference>
<protein>
    <submittedName>
        <fullName evidence="10">NlpC/P60 family protein</fullName>
    </submittedName>
</protein>
<evidence type="ECO:0000256" key="5">
    <source>
        <dbReference type="ARBA" id="ARBA00022801"/>
    </source>
</evidence>
<keyword evidence="6" id="KW-0788">Thiol protease</keyword>
<dbReference type="InterPro" id="IPR000064">
    <property type="entry name" value="NLP_P60_dom"/>
</dbReference>
<feature type="domain" description="NlpC/P60" evidence="9">
    <location>
        <begin position="162"/>
        <end position="280"/>
    </location>
</feature>
<keyword evidence="11" id="KW-1185">Reference proteome</keyword>
<organism evidence="10 11">
    <name type="scientific">Alicyclobacillus fodiniaquatilis</name>
    <dbReference type="NCBI Taxonomy" id="1661150"/>
    <lineage>
        <taxon>Bacteria</taxon>
        <taxon>Bacillati</taxon>
        <taxon>Bacillota</taxon>
        <taxon>Bacilli</taxon>
        <taxon>Bacillales</taxon>
        <taxon>Alicyclobacillaceae</taxon>
        <taxon>Alicyclobacillus</taxon>
    </lineage>
</organism>
<proteinExistence type="inferred from homology"/>
<evidence type="ECO:0000256" key="2">
    <source>
        <dbReference type="ARBA" id="ARBA00022670"/>
    </source>
</evidence>
<keyword evidence="4" id="KW-0677">Repeat</keyword>
<dbReference type="Pfam" id="PF01476">
    <property type="entry name" value="LysM"/>
    <property type="match status" value="2"/>
</dbReference>
<dbReference type="SUPFAM" id="SSF54106">
    <property type="entry name" value="LysM domain"/>
    <property type="match status" value="2"/>
</dbReference>
<evidence type="ECO:0000259" key="8">
    <source>
        <dbReference type="PROSITE" id="PS51782"/>
    </source>
</evidence>
<sequence>MRFKLLLSLSTTAAMGLSLSTVYAGTVHYTVKSGDCLYSIATTYGTTVAKLKSLNGLSSNLIHPGESLIVKKTTSQSSSAKTISYQVSPSSSSATTYTVKSGDSLWAISQQYGVSVTQLEAWNNLNANSILHVGQKITIKGGSSSSTLSSRSSSPLDSIAAMAQGQVIVQYAEQFRGTPYVWAGTSPSGFDCSGFVQYVFAHFGISLPRTSYDQYTVGSAVSESNLAPGDVVFFDTDGSGASHDGIYVGNGQFINAASTQVEIDSLSGYWANHYVGARSV</sequence>
<evidence type="ECO:0000256" key="6">
    <source>
        <dbReference type="ARBA" id="ARBA00022807"/>
    </source>
</evidence>
<dbReference type="SMART" id="SM00257">
    <property type="entry name" value="LysM"/>
    <property type="match status" value="2"/>
</dbReference>
<feature type="domain" description="LysM" evidence="8">
    <location>
        <begin position="27"/>
        <end position="70"/>
    </location>
</feature>
<dbReference type="PANTHER" id="PTHR47053:SF1">
    <property type="entry name" value="MUREIN DD-ENDOPEPTIDASE MEPH-RELATED"/>
    <property type="match status" value="1"/>
</dbReference>
<gene>
    <name evidence="10" type="ORF">ACFSB2_00540</name>
</gene>
<dbReference type="Gene3D" id="3.10.350.10">
    <property type="entry name" value="LysM domain"/>
    <property type="match status" value="2"/>
</dbReference>